<dbReference type="InterPro" id="IPR027469">
    <property type="entry name" value="Cation_efflux_TMD_sf"/>
</dbReference>
<dbReference type="Pfam" id="PF01545">
    <property type="entry name" value="Cation_efflux"/>
    <property type="match status" value="1"/>
</dbReference>
<dbReference type="PANTHER" id="PTHR43840">
    <property type="entry name" value="MITOCHONDRIAL METAL TRANSPORTER 1-RELATED"/>
    <property type="match status" value="1"/>
</dbReference>
<evidence type="ECO:0000256" key="4">
    <source>
        <dbReference type="ARBA" id="ARBA00022989"/>
    </source>
</evidence>
<keyword evidence="5 6" id="KW-0472">Membrane</keyword>
<feature type="domain" description="Cation efflux protein transmembrane" evidence="7">
    <location>
        <begin position="28"/>
        <end position="227"/>
    </location>
</feature>
<evidence type="ECO:0000256" key="5">
    <source>
        <dbReference type="ARBA" id="ARBA00023136"/>
    </source>
</evidence>
<evidence type="ECO:0000313" key="8">
    <source>
        <dbReference type="EMBL" id="KAB1646880.1"/>
    </source>
</evidence>
<dbReference type="InterPro" id="IPR050291">
    <property type="entry name" value="CDF_Transporter"/>
</dbReference>
<evidence type="ECO:0000313" key="9">
    <source>
        <dbReference type="Proteomes" id="UP000431744"/>
    </source>
</evidence>
<evidence type="ECO:0000256" key="3">
    <source>
        <dbReference type="ARBA" id="ARBA00022692"/>
    </source>
</evidence>
<dbReference type="InterPro" id="IPR058533">
    <property type="entry name" value="Cation_efflux_TM"/>
</dbReference>
<protein>
    <submittedName>
        <fullName evidence="8">Cation transporter</fullName>
    </submittedName>
</protein>
<dbReference type="EMBL" id="WBJY01000004">
    <property type="protein sequence ID" value="KAB1646880.1"/>
    <property type="molecule type" value="Genomic_DNA"/>
</dbReference>
<evidence type="ECO:0000259" key="7">
    <source>
        <dbReference type="Pfam" id="PF01545"/>
    </source>
</evidence>
<organism evidence="8 9">
    <name type="scientific">Pseudoclavibacter endophyticus</name>
    <dbReference type="NCBI Taxonomy" id="1778590"/>
    <lineage>
        <taxon>Bacteria</taxon>
        <taxon>Bacillati</taxon>
        <taxon>Actinomycetota</taxon>
        <taxon>Actinomycetes</taxon>
        <taxon>Micrococcales</taxon>
        <taxon>Microbacteriaceae</taxon>
        <taxon>Pseudoclavibacter</taxon>
    </lineage>
</organism>
<comment type="caution">
    <text evidence="8">The sequence shown here is derived from an EMBL/GenBank/DDBJ whole genome shotgun (WGS) entry which is preliminary data.</text>
</comment>
<keyword evidence="3 6" id="KW-0812">Transmembrane</keyword>
<dbReference type="Proteomes" id="UP000431744">
    <property type="component" value="Unassembled WGS sequence"/>
</dbReference>
<keyword evidence="2" id="KW-0813">Transport</keyword>
<feature type="transmembrane region" description="Helical" evidence="6">
    <location>
        <begin position="93"/>
        <end position="115"/>
    </location>
</feature>
<feature type="transmembrane region" description="Helical" evidence="6">
    <location>
        <begin position="186"/>
        <end position="213"/>
    </location>
</feature>
<feature type="transmembrane region" description="Helical" evidence="6">
    <location>
        <begin position="21"/>
        <end position="44"/>
    </location>
</feature>
<dbReference type="RefSeq" id="WP_158030046.1">
    <property type="nucleotide sequence ID" value="NZ_BMHG01000002.1"/>
</dbReference>
<sequence length="322" mass="35684">MRNVGRTDLPAEQRTALTKAIRWEWATIAYTLFTISLVALVLGNSQAMKTAWIEDMLSLIPQVSFLVALLFIRRKPTRSFPFGKHRAMTIGHLVAGVALLAVGGNLAVEAAIGLISGEHPTIGTLQLFGQTIWLGWLMVGVMLLIVIGPLIYGPAKLRLAPKLHNKLLFADADMARADWHTNAASIVGVLGVGIGLWWLDGAAAIFISIGIVLDGVRNTRFAIRDLMDERARTHDDKRTHPLVNAVLAEMLRQPWVRDAGVRMRDQGQVFHTEIFFVPTRRRPPRTETLHAAAERIAALDWKLQDISLIPVGRLPDEATRLE</sequence>
<evidence type="ECO:0000256" key="1">
    <source>
        <dbReference type="ARBA" id="ARBA00004141"/>
    </source>
</evidence>
<dbReference type="OrthoDB" id="9806522at2"/>
<dbReference type="GO" id="GO:0008324">
    <property type="term" value="F:monoatomic cation transmembrane transporter activity"/>
    <property type="evidence" value="ECO:0007669"/>
    <property type="project" value="InterPro"/>
</dbReference>
<feature type="transmembrane region" description="Helical" evidence="6">
    <location>
        <begin position="56"/>
        <end position="72"/>
    </location>
</feature>
<keyword evidence="4 6" id="KW-1133">Transmembrane helix</keyword>
<keyword evidence="9" id="KW-1185">Reference proteome</keyword>
<comment type="subcellular location">
    <subcellularLocation>
        <location evidence="1">Membrane</location>
        <topology evidence="1">Multi-pass membrane protein</topology>
    </subcellularLocation>
</comment>
<evidence type="ECO:0000256" key="6">
    <source>
        <dbReference type="SAM" id="Phobius"/>
    </source>
</evidence>
<dbReference type="Gene3D" id="1.20.1510.10">
    <property type="entry name" value="Cation efflux protein transmembrane domain"/>
    <property type="match status" value="1"/>
</dbReference>
<evidence type="ECO:0000256" key="2">
    <source>
        <dbReference type="ARBA" id="ARBA00022448"/>
    </source>
</evidence>
<gene>
    <name evidence="8" type="ORF">F8O04_14240</name>
</gene>
<reference evidence="8 9" key="1">
    <citation type="submission" date="2019-09" db="EMBL/GenBank/DDBJ databases">
        <title>Phylogeny of genus Pseudoclavibacter and closely related genus.</title>
        <authorList>
            <person name="Li Y."/>
        </authorList>
    </citation>
    <scope>NUCLEOTIDE SEQUENCE [LARGE SCALE GENOMIC DNA]</scope>
    <source>
        <strain evidence="8 9">EGI 60007</strain>
    </source>
</reference>
<dbReference type="PANTHER" id="PTHR43840:SF15">
    <property type="entry name" value="MITOCHONDRIAL METAL TRANSPORTER 1-RELATED"/>
    <property type="match status" value="1"/>
</dbReference>
<feature type="transmembrane region" description="Helical" evidence="6">
    <location>
        <begin position="127"/>
        <end position="152"/>
    </location>
</feature>
<dbReference type="AlphaFoldDB" id="A0A6H9WMA3"/>
<dbReference type="GO" id="GO:0016020">
    <property type="term" value="C:membrane"/>
    <property type="evidence" value="ECO:0007669"/>
    <property type="project" value="UniProtKB-SubCell"/>
</dbReference>
<accession>A0A6H9WMA3</accession>
<proteinExistence type="predicted"/>
<dbReference type="SUPFAM" id="SSF161111">
    <property type="entry name" value="Cation efflux protein transmembrane domain-like"/>
    <property type="match status" value="1"/>
</dbReference>
<name>A0A6H9WMA3_9MICO</name>